<keyword evidence="10 15" id="KW-0460">Magnesium</keyword>
<comment type="function">
    <text evidence="13 15">Part of a heterotetrameric complex that catalyzes the two-step biosynthesis of anthranilate, an intermediate in the biosynthesis of L-tryptophan. In the first step, the glutamine-binding beta subunit (TrpG) of anthranilate synthase (AS) provides the glutamine amidotransferase activity which generates ammonia as a substrate that, along with chorismate, is used in the second step, catalyzed by the large alpha subunit of AS (TrpE) to produce anthranilate. In the absence of TrpG, TrpE can synthesize anthranilate directly from chorismate and high concentrations of ammonia.</text>
</comment>
<dbReference type="PANTHER" id="PTHR11236:SF48">
    <property type="entry name" value="ISOCHORISMATE SYNTHASE MENF"/>
    <property type="match status" value="1"/>
</dbReference>
<comment type="similarity">
    <text evidence="3 15">Belongs to the anthranilate synthase component I family.</text>
</comment>
<gene>
    <name evidence="15 18" type="primary">trpE</name>
    <name evidence="18" type="ORF">PJ311_03320</name>
</gene>
<keyword evidence="11 15" id="KW-0057">Aromatic amino acid biosynthesis</keyword>
<comment type="catalytic activity">
    <reaction evidence="14 15">
        <text>chorismate + L-glutamine = anthranilate + pyruvate + L-glutamate + H(+)</text>
        <dbReference type="Rhea" id="RHEA:21732"/>
        <dbReference type="ChEBI" id="CHEBI:15361"/>
        <dbReference type="ChEBI" id="CHEBI:15378"/>
        <dbReference type="ChEBI" id="CHEBI:16567"/>
        <dbReference type="ChEBI" id="CHEBI:29748"/>
        <dbReference type="ChEBI" id="CHEBI:29985"/>
        <dbReference type="ChEBI" id="CHEBI:58359"/>
        <dbReference type="EC" id="4.1.3.27"/>
    </reaction>
</comment>
<evidence type="ECO:0000313" key="19">
    <source>
        <dbReference type="Proteomes" id="UP001211894"/>
    </source>
</evidence>
<evidence type="ECO:0000256" key="10">
    <source>
        <dbReference type="ARBA" id="ARBA00022842"/>
    </source>
</evidence>
<evidence type="ECO:0000256" key="3">
    <source>
        <dbReference type="ARBA" id="ARBA00009562"/>
    </source>
</evidence>
<evidence type="ECO:0000256" key="6">
    <source>
        <dbReference type="ARBA" id="ARBA00020653"/>
    </source>
</evidence>
<feature type="domain" description="Chorismate-utilising enzyme C-terminal" evidence="16">
    <location>
        <begin position="222"/>
        <end position="475"/>
    </location>
</feature>
<evidence type="ECO:0000256" key="2">
    <source>
        <dbReference type="ARBA" id="ARBA00004873"/>
    </source>
</evidence>
<keyword evidence="12 15" id="KW-0456">Lyase</keyword>
<dbReference type="PANTHER" id="PTHR11236">
    <property type="entry name" value="AMINOBENZOATE/ANTHRANILATE SYNTHASE"/>
    <property type="match status" value="1"/>
</dbReference>
<evidence type="ECO:0000256" key="1">
    <source>
        <dbReference type="ARBA" id="ARBA00001946"/>
    </source>
</evidence>
<accession>A0ABT4X2K1</accession>
<dbReference type="InterPro" id="IPR015890">
    <property type="entry name" value="Chorismate_C"/>
</dbReference>
<evidence type="ECO:0000256" key="9">
    <source>
        <dbReference type="ARBA" id="ARBA00022822"/>
    </source>
</evidence>
<keyword evidence="9 15" id="KW-0822">Tryptophan biosynthesis</keyword>
<evidence type="ECO:0000256" key="8">
    <source>
        <dbReference type="ARBA" id="ARBA00022723"/>
    </source>
</evidence>
<comment type="subunit">
    <text evidence="4 15">Heterotetramer consisting of two non-identical subunits: a beta subunit (TrpG) and a large alpha subunit (TrpE).</text>
</comment>
<evidence type="ECO:0000256" key="14">
    <source>
        <dbReference type="ARBA" id="ARBA00047683"/>
    </source>
</evidence>
<evidence type="ECO:0000256" key="13">
    <source>
        <dbReference type="ARBA" id="ARBA00025634"/>
    </source>
</evidence>
<evidence type="ECO:0000256" key="5">
    <source>
        <dbReference type="ARBA" id="ARBA00012266"/>
    </source>
</evidence>
<reference evidence="18 19" key="1">
    <citation type="submission" date="2023-01" db="EMBL/GenBank/DDBJ databases">
        <title>Bacillus changyiensis sp. nov., isolated from a coastal deposit.</title>
        <authorList>
            <person name="Xiao G."/>
            <person name="Lai Q."/>
            <person name="Hu Z."/>
            <person name="Shao Z."/>
        </authorList>
    </citation>
    <scope>NUCLEOTIDE SEQUENCE [LARGE SCALE GENOMIC DNA]</scope>
    <source>
        <strain evidence="18 19">CLL-7-23</strain>
    </source>
</reference>
<keyword evidence="7 15" id="KW-0028">Amino-acid biosynthesis</keyword>
<dbReference type="InterPro" id="IPR006805">
    <property type="entry name" value="Anth_synth_I_N"/>
</dbReference>
<organism evidence="18 19">
    <name type="scientific">Bacillus changyiensis</name>
    <dbReference type="NCBI Taxonomy" id="3004103"/>
    <lineage>
        <taxon>Bacteria</taxon>
        <taxon>Bacillati</taxon>
        <taxon>Bacillota</taxon>
        <taxon>Bacilli</taxon>
        <taxon>Bacillales</taxon>
        <taxon>Bacillaceae</taxon>
        <taxon>Bacillus</taxon>
    </lineage>
</organism>
<dbReference type="PRINTS" id="PR00095">
    <property type="entry name" value="ANTSNTHASEI"/>
</dbReference>
<proteinExistence type="inferred from homology"/>
<evidence type="ECO:0000256" key="15">
    <source>
        <dbReference type="RuleBase" id="RU364045"/>
    </source>
</evidence>
<comment type="pathway">
    <text evidence="2 15">Amino-acid biosynthesis; L-tryptophan biosynthesis; L-tryptophan from chorismate: step 1/5.</text>
</comment>
<keyword evidence="8 15" id="KW-0479">Metal-binding</keyword>
<evidence type="ECO:0000256" key="11">
    <source>
        <dbReference type="ARBA" id="ARBA00023141"/>
    </source>
</evidence>
<evidence type="ECO:0000259" key="17">
    <source>
        <dbReference type="Pfam" id="PF04715"/>
    </source>
</evidence>
<dbReference type="Pfam" id="PF00425">
    <property type="entry name" value="Chorismate_bind"/>
    <property type="match status" value="1"/>
</dbReference>
<name>A0ABT4X2K1_9BACI</name>
<evidence type="ECO:0000256" key="12">
    <source>
        <dbReference type="ARBA" id="ARBA00023239"/>
    </source>
</evidence>
<evidence type="ECO:0000256" key="4">
    <source>
        <dbReference type="ARBA" id="ARBA00011575"/>
    </source>
</evidence>
<evidence type="ECO:0000256" key="7">
    <source>
        <dbReference type="ARBA" id="ARBA00022605"/>
    </source>
</evidence>
<comment type="caution">
    <text evidence="18">The sequence shown here is derived from an EMBL/GenBank/DDBJ whole genome shotgun (WGS) entry which is preliminary data.</text>
</comment>
<dbReference type="InterPro" id="IPR005256">
    <property type="entry name" value="Anth_synth_I_PabB"/>
</dbReference>
<dbReference type="Gene3D" id="3.60.120.10">
    <property type="entry name" value="Anthranilate synthase"/>
    <property type="match status" value="1"/>
</dbReference>
<protein>
    <recommendedName>
        <fullName evidence="6 15">Anthranilate synthase component 1</fullName>
        <ecNumber evidence="5 15">4.1.3.27</ecNumber>
    </recommendedName>
</protein>
<dbReference type="NCBIfam" id="TIGR00564">
    <property type="entry name" value="trpE_most"/>
    <property type="match status" value="1"/>
</dbReference>
<dbReference type="Pfam" id="PF04715">
    <property type="entry name" value="Anth_synt_I_N"/>
    <property type="match status" value="1"/>
</dbReference>
<dbReference type="RefSeq" id="WP_271339826.1">
    <property type="nucleotide sequence ID" value="NZ_JAQKAB010000002.1"/>
</dbReference>
<evidence type="ECO:0000313" key="18">
    <source>
        <dbReference type="EMBL" id="MDA7025641.1"/>
    </source>
</evidence>
<comment type="cofactor">
    <cofactor evidence="1 15">
        <name>Mg(2+)</name>
        <dbReference type="ChEBI" id="CHEBI:18420"/>
    </cofactor>
</comment>
<dbReference type="SUPFAM" id="SSF56322">
    <property type="entry name" value="ADC synthase"/>
    <property type="match status" value="1"/>
</dbReference>
<keyword evidence="19" id="KW-1185">Reference proteome</keyword>
<dbReference type="InterPro" id="IPR005801">
    <property type="entry name" value="ADC_synthase"/>
</dbReference>
<dbReference type="InterPro" id="IPR019999">
    <property type="entry name" value="Anth_synth_I-like"/>
</dbReference>
<dbReference type="GO" id="GO:0004049">
    <property type="term" value="F:anthranilate synthase activity"/>
    <property type="evidence" value="ECO:0007669"/>
    <property type="project" value="UniProtKB-EC"/>
</dbReference>
<evidence type="ECO:0000259" key="16">
    <source>
        <dbReference type="Pfam" id="PF00425"/>
    </source>
</evidence>
<dbReference type="EC" id="4.1.3.27" evidence="5 15"/>
<sequence>MEDTGHFRTIPIVESYVVDTLTPIQVVEKLENEVVYLLESRDDSSVWSRYSFIGLDPFLTIKEKNGQIHVYDQDQQKLYSASQLKGVLEWMSQTCLIKTPDLEIPFVGGAVGYLSCDFMSLVEPSIAKHKHDTDFEKCLLFVCRKMIAYDHELRRVHLIQYARLNGAETETEKIRIFKSVKQELKQLKQKLSDRKTAKELFFSHHHDLPLSAAENIQSTYEKSQFLNGVERLKEYMKAGDIFQGVLSQRFEIPVNVSSFELYRVLRLVNPSPYMYYIKLPDRELVGSSPERLIHVQNGHLEIHPIAGTRKRGNSQAEDERLQKELLADDKEKAEHCMLVDLARNDIGRVAEYGSVKVNDFGKVVSFSHVMHMISVVTGTLKTGVHPVDALMSAFPAGTLTGAPKIRAMQLLNELEPTPRETYGGCIAYIGFDGNIDSCITIRTMSIKDGLATIQAGAGIVADSVPEKEWEESFNKAKALLKTIEIAEKIFLGKEGYGNERTAEILR</sequence>
<dbReference type="EMBL" id="JAQKAB010000002">
    <property type="protein sequence ID" value="MDA7025641.1"/>
    <property type="molecule type" value="Genomic_DNA"/>
</dbReference>
<feature type="domain" description="Anthranilate synthase component I N-terminal" evidence="17">
    <location>
        <begin position="19"/>
        <end position="158"/>
    </location>
</feature>
<dbReference type="Proteomes" id="UP001211894">
    <property type="component" value="Unassembled WGS sequence"/>
</dbReference>